<name>A0AAN7C5U4_9PEZI</name>
<dbReference type="EMBL" id="MU860310">
    <property type="protein sequence ID" value="KAK4234968.1"/>
    <property type="molecule type" value="Genomic_DNA"/>
</dbReference>
<proteinExistence type="predicted"/>
<organism evidence="1 2">
    <name type="scientific">Achaetomium macrosporum</name>
    <dbReference type="NCBI Taxonomy" id="79813"/>
    <lineage>
        <taxon>Eukaryota</taxon>
        <taxon>Fungi</taxon>
        <taxon>Dikarya</taxon>
        <taxon>Ascomycota</taxon>
        <taxon>Pezizomycotina</taxon>
        <taxon>Sordariomycetes</taxon>
        <taxon>Sordariomycetidae</taxon>
        <taxon>Sordariales</taxon>
        <taxon>Chaetomiaceae</taxon>
        <taxon>Achaetomium</taxon>
    </lineage>
</organism>
<evidence type="ECO:0000313" key="1">
    <source>
        <dbReference type="EMBL" id="KAK4234968.1"/>
    </source>
</evidence>
<keyword evidence="2" id="KW-1185">Reference proteome</keyword>
<dbReference type="Proteomes" id="UP001303760">
    <property type="component" value="Unassembled WGS sequence"/>
</dbReference>
<sequence>MAHNIHNTLMGTAKRIRIETFAGEARDCLCTTAEAEVDMYGIPHVPWGIFGKKRVVDPKTKKSTYVGHSGKVLSNSKVLERHGHRSTTCSSKMDDQQLTQHGRFALTDTRPHSALKPVVQSEVFCRFCGIIHLTAEYLDTHFEAYDGTQIEAWAAIFSSIPEMFSNPDISPLFLALSTADAPIPVVYVRREDIQESGARREEEGH</sequence>
<reference evidence="1" key="2">
    <citation type="submission" date="2023-05" db="EMBL/GenBank/DDBJ databases">
        <authorList>
            <consortium name="Lawrence Berkeley National Laboratory"/>
            <person name="Steindorff A."/>
            <person name="Hensen N."/>
            <person name="Bonometti L."/>
            <person name="Westerberg I."/>
            <person name="Brannstrom I.O."/>
            <person name="Guillou S."/>
            <person name="Cros-Aarteil S."/>
            <person name="Calhoun S."/>
            <person name="Haridas S."/>
            <person name="Kuo A."/>
            <person name="Mondo S."/>
            <person name="Pangilinan J."/>
            <person name="Riley R."/>
            <person name="Labutti K."/>
            <person name="Andreopoulos B."/>
            <person name="Lipzen A."/>
            <person name="Chen C."/>
            <person name="Yanf M."/>
            <person name="Daum C."/>
            <person name="Ng V."/>
            <person name="Clum A."/>
            <person name="Ohm R."/>
            <person name="Martin F."/>
            <person name="Silar P."/>
            <person name="Natvig D."/>
            <person name="Lalanne C."/>
            <person name="Gautier V."/>
            <person name="Ament-Velasquez S.L."/>
            <person name="Kruys A."/>
            <person name="Hutchinson M.I."/>
            <person name="Powell A.J."/>
            <person name="Barry K."/>
            <person name="Miller A.N."/>
            <person name="Grigoriev I.V."/>
            <person name="Debuchy R."/>
            <person name="Gladieux P."/>
            <person name="Thoren M.H."/>
            <person name="Johannesson H."/>
        </authorList>
    </citation>
    <scope>NUCLEOTIDE SEQUENCE</scope>
    <source>
        <strain evidence="1">CBS 532.94</strain>
    </source>
</reference>
<comment type="caution">
    <text evidence="1">The sequence shown here is derived from an EMBL/GenBank/DDBJ whole genome shotgun (WGS) entry which is preliminary data.</text>
</comment>
<protein>
    <submittedName>
        <fullName evidence="1">Uncharacterized protein</fullName>
    </submittedName>
</protein>
<accession>A0AAN7C5U4</accession>
<reference evidence="1" key="1">
    <citation type="journal article" date="2023" name="Mol. Phylogenet. Evol.">
        <title>Genome-scale phylogeny and comparative genomics of the fungal order Sordariales.</title>
        <authorList>
            <person name="Hensen N."/>
            <person name="Bonometti L."/>
            <person name="Westerberg I."/>
            <person name="Brannstrom I.O."/>
            <person name="Guillou S."/>
            <person name="Cros-Aarteil S."/>
            <person name="Calhoun S."/>
            <person name="Haridas S."/>
            <person name="Kuo A."/>
            <person name="Mondo S."/>
            <person name="Pangilinan J."/>
            <person name="Riley R."/>
            <person name="LaButti K."/>
            <person name="Andreopoulos B."/>
            <person name="Lipzen A."/>
            <person name="Chen C."/>
            <person name="Yan M."/>
            <person name="Daum C."/>
            <person name="Ng V."/>
            <person name="Clum A."/>
            <person name="Steindorff A."/>
            <person name="Ohm R.A."/>
            <person name="Martin F."/>
            <person name="Silar P."/>
            <person name="Natvig D.O."/>
            <person name="Lalanne C."/>
            <person name="Gautier V."/>
            <person name="Ament-Velasquez S.L."/>
            <person name="Kruys A."/>
            <person name="Hutchinson M.I."/>
            <person name="Powell A.J."/>
            <person name="Barry K."/>
            <person name="Miller A.N."/>
            <person name="Grigoriev I.V."/>
            <person name="Debuchy R."/>
            <person name="Gladieux P."/>
            <person name="Hiltunen Thoren M."/>
            <person name="Johannesson H."/>
        </authorList>
    </citation>
    <scope>NUCLEOTIDE SEQUENCE</scope>
    <source>
        <strain evidence="1">CBS 532.94</strain>
    </source>
</reference>
<dbReference type="AlphaFoldDB" id="A0AAN7C5U4"/>
<gene>
    <name evidence="1" type="ORF">C8A03DRAFT_37207</name>
</gene>
<evidence type="ECO:0000313" key="2">
    <source>
        <dbReference type="Proteomes" id="UP001303760"/>
    </source>
</evidence>